<evidence type="ECO:0000313" key="2">
    <source>
        <dbReference type="EMBL" id="MDT8757349.1"/>
    </source>
</evidence>
<sequence>MIAAAVLVAGATAPAYAAFDPTTDAPKPASAAKVEKAKVYCVSASHTGSRMQKKTCRTREDWIARDGFDPLAPAR</sequence>
<feature type="signal peptide" evidence="1">
    <location>
        <begin position="1"/>
        <end position="17"/>
    </location>
</feature>
<gene>
    <name evidence="2" type="ORF">MZO42_01435</name>
</gene>
<accession>A0ABU3MYF7</accession>
<comment type="caution">
    <text evidence="2">The sequence shown here is derived from an EMBL/GenBank/DDBJ whole genome shotgun (WGS) entry which is preliminary data.</text>
</comment>
<evidence type="ECO:0000256" key="1">
    <source>
        <dbReference type="SAM" id="SignalP"/>
    </source>
</evidence>
<dbReference type="EMBL" id="JALMLT010000001">
    <property type="protein sequence ID" value="MDT8757349.1"/>
    <property type="molecule type" value="Genomic_DNA"/>
</dbReference>
<name>A0ABU3MYF7_9SPHN</name>
<keyword evidence="1" id="KW-0732">Signal</keyword>
<organism evidence="2">
    <name type="scientific">Sphingomonas psychrotolerans</name>
    <dbReference type="NCBI Taxonomy" id="1327635"/>
    <lineage>
        <taxon>Bacteria</taxon>
        <taxon>Pseudomonadati</taxon>
        <taxon>Pseudomonadota</taxon>
        <taxon>Alphaproteobacteria</taxon>
        <taxon>Sphingomonadales</taxon>
        <taxon>Sphingomonadaceae</taxon>
        <taxon>Sphingomonas</taxon>
    </lineage>
</organism>
<protein>
    <submittedName>
        <fullName evidence="2">Uncharacterized protein</fullName>
    </submittedName>
</protein>
<proteinExistence type="predicted"/>
<feature type="chain" id="PRO_5046353928" evidence="1">
    <location>
        <begin position="18"/>
        <end position="75"/>
    </location>
</feature>
<reference evidence="2" key="1">
    <citation type="submission" date="2022-04" db="EMBL/GenBank/DDBJ databases">
        <title>Tomato heritable bacteria conferring resistance against bacterial wilt.</title>
        <authorList>
            <person name="Yin J."/>
        </authorList>
    </citation>
    <scope>NUCLEOTIDE SEQUENCE</scope>
    <source>
        <strain evidence="2">Cra20</strain>
    </source>
</reference>